<dbReference type="AlphaFoldDB" id="A0A8E0QXB2"/>
<organism evidence="4 5">
    <name type="scientific">Aspergillus udagawae</name>
    <dbReference type="NCBI Taxonomy" id="91492"/>
    <lineage>
        <taxon>Eukaryota</taxon>
        <taxon>Fungi</taxon>
        <taxon>Dikarya</taxon>
        <taxon>Ascomycota</taxon>
        <taxon>Pezizomycotina</taxon>
        <taxon>Eurotiomycetes</taxon>
        <taxon>Eurotiomycetidae</taxon>
        <taxon>Eurotiales</taxon>
        <taxon>Aspergillaceae</taxon>
        <taxon>Aspergillus</taxon>
        <taxon>Aspergillus subgen. Fumigati</taxon>
    </lineage>
</organism>
<dbReference type="Proteomes" id="UP000036893">
    <property type="component" value="Unassembled WGS sequence"/>
</dbReference>
<dbReference type="InterPro" id="IPR048304">
    <property type="entry name" value="UbiD_Rift_dom"/>
</dbReference>
<evidence type="ECO:0000259" key="3">
    <source>
        <dbReference type="Pfam" id="PF01977"/>
    </source>
</evidence>
<name>A0A8E0QXB2_9EURO</name>
<dbReference type="GO" id="GO:0005737">
    <property type="term" value="C:cytoplasm"/>
    <property type="evidence" value="ECO:0007669"/>
    <property type="project" value="TreeGrafter"/>
</dbReference>
<dbReference type="GeneID" id="66996711"/>
<reference evidence="4" key="1">
    <citation type="journal article" date="2015" name="Genome Announc.">
        <title>Draft Genome Sequence of the Pathogenic Filamentous Fungus Aspergillus udagawae Strain IFM 46973T.</title>
        <authorList>
            <person name="Kusuya Y."/>
            <person name="Takahashi-Nakaguchi A."/>
            <person name="Takahashi H."/>
            <person name="Yaguchi T."/>
        </authorList>
    </citation>
    <scope>NUCLEOTIDE SEQUENCE</scope>
    <source>
        <strain evidence="4">IFM 46973</strain>
    </source>
</reference>
<dbReference type="RefSeq" id="XP_043150029.1">
    <property type="nucleotide sequence ID" value="XM_043294094.1"/>
</dbReference>
<dbReference type="PANTHER" id="PTHR30108">
    <property type="entry name" value="3-OCTAPRENYL-4-HYDROXYBENZOATE CARBOXY-LYASE-RELATED"/>
    <property type="match status" value="1"/>
</dbReference>
<feature type="chain" id="PRO_5034507326" description="3-octaprenyl-4-hydroxybenzoate carboxy-lyase-like Rift-related domain-containing protein" evidence="2">
    <location>
        <begin position="20"/>
        <end position="327"/>
    </location>
</feature>
<dbReference type="PANTHER" id="PTHR30108:SF17">
    <property type="entry name" value="FERULIC ACID DECARBOXYLASE 1"/>
    <property type="match status" value="1"/>
</dbReference>
<dbReference type="SUPFAM" id="SSF50475">
    <property type="entry name" value="FMN-binding split barrel"/>
    <property type="match status" value="1"/>
</dbReference>
<feature type="domain" description="3-octaprenyl-4-hydroxybenzoate carboxy-lyase-like Rift-related" evidence="3">
    <location>
        <begin position="197"/>
        <end position="324"/>
    </location>
</feature>
<evidence type="ECO:0000313" key="5">
    <source>
        <dbReference type="Proteomes" id="UP000036893"/>
    </source>
</evidence>
<evidence type="ECO:0000256" key="1">
    <source>
        <dbReference type="SAM" id="MobiDB-lite"/>
    </source>
</evidence>
<feature type="compositionally biased region" description="Polar residues" evidence="1">
    <location>
        <begin position="273"/>
        <end position="283"/>
    </location>
</feature>
<dbReference type="GO" id="GO:0033494">
    <property type="term" value="P:ferulate metabolic process"/>
    <property type="evidence" value="ECO:0007669"/>
    <property type="project" value="TreeGrafter"/>
</dbReference>
<proteinExistence type="predicted"/>
<comment type="caution">
    <text evidence="4">The sequence shown here is derived from an EMBL/GenBank/DDBJ whole genome shotgun (WGS) entry which is preliminary data.</text>
</comment>
<dbReference type="Pfam" id="PF01977">
    <property type="entry name" value="UbiD"/>
    <property type="match status" value="1"/>
</dbReference>
<accession>A0A8E0QXB2</accession>
<gene>
    <name evidence="4" type="ORF">Aud_009234</name>
</gene>
<dbReference type="EMBL" id="BBXM02000007">
    <property type="protein sequence ID" value="GIC92763.1"/>
    <property type="molecule type" value="Genomic_DNA"/>
</dbReference>
<reference evidence="4" key="2">
    <citation type="submission" date="2021-01" db="EMBL/GenBank/DDBJ databases">
        <title>Pan-genome distribution and transcriptional activeness of fungal secondary metabolism genes in Aspergillus section Fumigati.</title>
        <authorList>
            <person name="Takahashi H."/>
            <person name="Umemura M."/>
            <person name="Ninomiya A."/>
            <person name="Kusuya Y."/>
            <person name="Urayama S."/>
            <person name="Shimizu M."/>
            <person name="Watanabe A."/>
            <person name="Kamei K."/>
            <person name="Yaguchi T."/>
            <person name="Hagiwara D."/>
        </authorList>
    </citation>
    <scope>NUCLEOTIDE SEQUENCE</scope>
    <source>
        <strain evidence="4">IFM 46973</strain>
    </source>
</reference>
<feature type="signal peptide" evidence="2">
    <location>
        <begin position="1"/>
        <end position="19"/>
    </location>
</feature>
<evidence type="ECO:0000256" key="2">
    <source>
        <dbReference type="SAM" id="SignalP"/>
    </source>
</evidence>
<dbReference type="InterPro" id="IPR002830">
    <property type="entry name" value="UbiD"/>
</dbReference>
<protein>
    <recommendedName>
        <fullName evidence="3">3-octaprenyl-4-hydroxybenzoate carboxy-lyase-like Rift-related domain-containing protein</fullName>
    </recommendedName>
</protein>
<feature type="region of interest" description="Disordered" evidence="1">
    <location>
        <begin position="264"/>
        <end position="311"/>
    </location>
</feature>
<dbReference type="GO" id="GO:0046281">
    <property type="term" value="P:cinnamic acid catabolic process"/>
    <property type="evidence" value="ECO:0007669"/>
    <property type="project" value="TreeGrafter"/>
</dbReference>
<keyword evidence="2" id="KW-0732">Signal</keyword>
<evidence type="ECO:0000313" key="4">
    <source>
        <dbReference type="EMBL" id="GIC92763.1"/>
    </source>
</evidence>
<dbReference type="GO" id="GO:0016831">
    <property type="term" value="F:carboxy-lyase activity"/>
    <property type="evidence" value="ECO:0007669"/>
    <property type="project" value="InterPro"/>
</dbReference>
<sequence>MRLPLSTIFLLVAAETIAAAPFQPAVPKEHAALSEASASQSLVKRYQSLENGLTFDSGLSFDRTTVQSVTLSEANDGQVPPIGLVYSAGLDAERAIMATAGTNEGTFATGSLSVGGVNFWWTINTGRYWNVNGLLHHTGTDVLATMMADAIQTMAVEDNSEISWTLHNTDPDGENSYMGKIAENGVTANGEEPIRLVHVKTGPCKEHKLCGVGIDLTKLLAPLLNKANGGDYFKTMGVNIVQHPTKPWVNWSIARTMELNKTHMVGPDHESHSTSPASTSNGRNPARYTLRNCPRRSSHRRDGSSMPLPQGVTESEYVGAICGEAEL</sequence>